<sequence>MDTITKRKALAKERIWKEVGLITQQLVEVTEDLLDYLPLDGTKFCVVCGNDTKFSRRDHLRVVHPEERQNDLELAEQLSCGVLEKERKASVDCPLLVEPVEPGEWKIYEGFVEQLTEMGLPIHKPHTRPSSKELGRQPPSAGCVTPAGQLPCSDQPSTSTAQQEAAIASTNGGTRRRRKSGLHSKIGLLE</sequence>
<proteinExistence type="predicted"/>
<organism evidence="3 4">
    <name type="scientific">Heligmosomoides polygyrus</name>
    <name type="common">Parasitic roundworm</name>
    <dbReference type="NCBI Taxonomy" id="6339"/>
    <lineage>
        <taxon>Eukaryota</taxon>
        <taxon>Metazoa</taxon>
        <taxon>Ecdysozoa</taxon>
        <taxon>Nematoda</taxon>
        <taxon>Chromadorea</taxon>
        <taxon>Rhabditida</taxon>
        <taxon>Rhabditina</taxon>
        <taxon>Rhabditomorpha</taxon>
        <taxon>Strongyloidea</taxon>
        <taxon>Heligmosomidae</taxon>
        <taxon>Heligmosomoides</taxon>
    </lineage>
</organism>
<accession>A0A3P8EJC9</accession>
<dbReference type="WBParaSite" id="HPBE_0002592301-mRNA-1">
    <property type="protein sequence ID" value="HPBE_0002592301-mRNA-1"/>
    <property type="gene ID" value="HPBE_0002592301"/>
</dbReference>
<feature type="compositionally biased region" description="Polar residues" evidence="1">
    <location>
        <begin position="152"/>
        <end position="173"/>
    </location>
</feature>
<accession>A0A183GTA3</accession>
<dbReference type="OrthoDB" id="10667784at2759"/>
<evidence type="ECO:0000256" key="1">
    <source>
        <dbReference type="SAM" id="MobiDB-lite"/>
    </source>
</evidence>
<name>A0A183GTA3_HELPZ</name>
<dbReference type="AlphaFoldDB" id="A0A183GTA3"/>
<keyword evidence="3" id="KW-1185">Reference proteome</keyword>
<evidence type="ECO:0000313" key="4">
    <source>
        <dbReference type="WBParaSite" id="HPBE_0002592301-mRNA-1"/>
    </source>
</evidence>
<protein>
    <submittedName>
        <fullName evidence="4">C2H2-type domain-containing protein</fullName>
    </submittedName>
</protein>
<reference evidence="2 3" key="1">
    <citation type="submission" date="2018-11" db="EMBL/GenBank/DDBJ databases">
        <authorList>
            <consortium name="Pathogen Informatics"/>
        </authorList>
    </citation>
    <scope>NUCLEOTIDE SEQUENCE [LARGE SCALE GENOMIC DNA]</scope>
</reference>
<dbReference type="Proteomes" id="UP000050761">
    <property type="component" value="Unassembled WGS sequence"/>
</dbReference>
<evidence type="ECO:0000313" key="3">
    <source>
        <dbReference type="Proteomes" id="UP000050761"/>
    </source>
</evidence>
<gene>
    <name evidence="2" type="ORF">HPBE_LOCUS25922</name>
</gene>
<dbReference type="EMBL" id="UZAH01038852">
    <property type="protein sequence ID" value="VDP54720.1"/>
    <property type="molecule type" value="Genomic_DNA"/>
</dbReference>
<evidence type="ECO:0000313" key="2">
    <source>
        <dbReference type="EMBL" id="VDP54720.1"/>
    </source>
</evidence>
<feature type="region of interest" description="Disordered" evidence="1">
    <location>
        <begin position="121"/>
        <end position="190"/>
    </location>
</feature>
<reference evidence="4" key="2">
    <citation type="submission" date="2019-09" db="UniProtKB">
        <authorList>
            <consortium name="WormBaseParasite"/>
        </authorList>
    </citation>
    <scope>IDENTIFICATION</scope>
</reference>